<dbReference type="RefSeq" id="WP_284246284.1">
    <property type="nucleotide sequence ID" value="NZ_BSST01000001.1"/>
</dbReference>
<dbReference type="SUPFAM" id="SSF48256">
    <property type="entry name" value="Citrate synthase"/>
    <property type="match status" value="1"/>
</dbReference>
<name>A0ABQ6H0N7_9GAMM</name>
<accession>A0ABQ6H0N7</accession>
<keyword evidence="2" id="KW-1185">Reference proteome</keyword>
<dbReference type="Proteomes" id="UP001157186">
    <property type="component" value="Unassembled WGS sequence"/>
</dbReference>
<evidence type="ECO:0000313" key="1">
    <source>
        <dbReference type="EMBL" id="GLX80305.1"/>
    </source>
</evidence>
<dbReference type="InterPro" id="IPR036969">
    <property type="entry name" value="Citrate_synthase_sf"/>
</dbReference>
<organism evidence="1 2">
    <name type="scientific">Thalassotalea insulae</name>
    <dbReference type="NCBI Taxonomy" id="2056778"/>
    <lineage>
        <taxon>Bacteria</taxon>
        <taxon>Pseudomonadati</taxon>
        <taxon>Pseudomonadota</taxon>
        <taxon>Gammaproteobacteria</taxon>
        <taxon>Alteromonadales</taxon>
        <taxon>Colwelliaceae</taxon>
        <taxon>Thalassotalea</taxon>
    </lineage>
</organism>
<evidence type="ECO:0000313" key="2">
    <source>
        <dbReference type="Proteomes" id="UP001157186"/>
    </source>
</evidence>
<reference evidence="1 2" key="1">
    <citation type="submission" date="2023-03" db="EMBL/GenBank/DDBJ databases">
        <title>Draft genome sequence of Thalassotalea insulae KCTC 62186T.</title>
        <authorList>
            <person name="Sawabe T."/>
        </authorList>
    </citation>
    <scope>NUCLEOTIDE SEQUENCE [LARGE SCALE GENOMIC DNA]</scope>
    <source>
        <strain evidence="1 2">KCTC 62186</strain>
    </source>
</reference>
<dbReference type="EMBL" id="BSST01000001">
    <property type="protein sequence ID" value="GLX80305.1"/>
    <property type="molecule type" value="Genomic_DNA"/>
</dbReference>
<gene>
    <name evidence="1" type="ORF">tinsulaeT_36450</name>
</gene>
<proteinExistence type="predicted"/>
<evidence type="ECO:0008006" key="3">
    <source>
        <dbReference type="Google" id="ProtNLM"/>
    </source>
</evidence>
<dbReference type="InterPro" id="IPR016142">
    <property type="entry name" value="Citrate_synth-like_lrg_a-sub"/>
</dbReference>
<comment type="caution">
    <text evidence="1">The sequence shown here is derived from an EMBL/GenBank/DDBJ whole genome shotgun (WGS) entry which is preliminary data.</text>
</comment>
<dbReference type="Gene3D" id="1.10.580.10">
    <property type="entry name" value="Citrate Synthase, domain 1"/>
    <property type="match status" value="1"/>
</dbReference>
<sequence length="292" mass="31878">MLGKKKNSEQRTDFVYAGKTQTKILLEQPSESNHYISQKSYLYGYDVAQLISKKSFAETLLLLFTGELPAAANARLLERLMIALINLGPRHPAVKASMTAGVSKSNAEHLLPIGLSVLGGKENGAQEVAEAISFIYANIDKSPQFLADSLLKESAEELAQHSGEFHLVAGFGNYYGSIDELTQAHADAVLSPTVEDKDQHCTYIDWGLAFVERLESANIGILKTGLAAMVFCHLGIAAREAVGLYQLLCAPGIFAHGVEQTHKPITAMPMLSDEQHFYQQQQTLVGDRANDK</sequence>
<protein>
    <recommendedName>
        <fullName evidence="3">Citrate synthase</fullName>
    </recommendedName>
</protein>